<evidence type="ECO:0000313" key="1">
    <source>
        <dbReference type="EMBL" id="GBH10097.1"/>
    </source>
</evidence>
<name>A0A2V0QBU6_PSESF</name>
<protein>
    <submittedName>
        <fullName evidence="1">Acetylornithine deacetylase/Succinyl-diaminopimelate desuccinylase or related deacylase</fullName>
    </submittedName>
</protein>
<dbReference type="Proteomes" id="UP000247480">
    <property type="component" value="Unassembled WGS sequence"/>
</dbReference>
<proteinExistence type="predicted"/>
<sequence length="119" mass="12683">MNQADGYVQDIANSGYVSGSPFITAWVVGQSVAAGVATTKTVGDEKHSYGQVRATTYGALVSTANLRLMRLRKTLEDRYNNLKTDALLLKVLATQEQASFDLDSAPAAGTKVSTLKEAI</sequence>
<evidence type="ECO:0000313" key="2">
    <source>
        <dbReference type="Proteomes" id="UP000247480"/>
    </source>
</evidence>
<comment type="caution">
    <text evidence="1">The sequence shown here is derived from an EMBL/GenBank/DDBJ whole genome shotgun (WGS) entry which is preliminary data.</text>
</comment>
<dbReference type="AlphaFoldDB" id="A0A2V0QBU6"/>
<gene>
    <name evidence="1" type="ORF">KPSA1_03507</name>
</gene>
<reference evidence="1 2" key="1">
    <citation type="submission" date="2018-04" db="EMBL/GenBank/DDBJ databases">
        <title>Draft genome sequence of Pseudomonas syringae pv. actinidiae biovar 1 strains isolated from kiwifruit in Kagawa prefecture.</title>
        <authorList>
            <person name="Tabuchi M."/>
            <person name="Saito M."/>
            <person name="Fujiwara S."/>
            <person name="Sasa N."/>
            <person name="Akimitsu K."/>
            <person name="Gomi K."/>
            <person name="Konishi-Sugita S."/>
            <person name="Hamano K."/>
            <person name="Kataoka I."/>
        </authorList>
    </citation>
    <scope>NUCLEOTIDE SEQUENCE [LARGE SCALE GENOMIC DNA]</scope>
    <source>
        <strain evidence="1 2">MAFF212206</strain>
    </source>
</reference>
<organism evidence="1 2">
    <name type="scientific">Pseudomonas syringae pv. actinidiae</name>
    <dbReference type="NCBI Taxonomy" id="103796"/>
    <lineage>
        <taxon>Bacteria</taxon>
        <taxon>Pseudomonadati</taxon>
        <taxon>Pseudomonadota</taxon>
        <taxon>Gammaproteobacteria</taxon>
        <taxon>Pseudomonadales</taxon>
        <taxon>Pseudomonadaceae</taxon>
        <taxon>Pseudomonas</taxon>
        <taxon>Pseudomonas syringae</taxon>
    </lineage>
</organism>
<accession>A0A2V0QBU6</accession>
<dbReference type="EMBL" id="BGJZ01000170">
    <property type="protein sequence ID" value="GBH10097.1"/>
    <property type="molecule type" value="Genomic_DNA"/>
</dbReference>